<organism evidence="4 5">
    <name type="scientific">Halapricum salinum</name>
    <dbReference type="NCBI Taxonomy" id="1457250"/>
    <lineage>
        <taxon>Archaea</taxon>
        <taxon>Methanobacteriati</taxon>
        <taxon>Methanobacteriota</taxon>
        <taxon>Stenosarchaea group</taxon>
        <taxon>Halobacteria</taxon>
        <taxon>Halobacteriales</taxon>
        <taxon>Haloarculaceae</taxon>
        <taxon>Halapricum</taxon>
    </lineage>
</organism>
<dbReference type="Gene3D" id="3.40.30.10">
    <property type="entry name" value="Glutaredoxin"/>
    <property type="match status" value="1"/>
</dbReference>
<sequence>MPRAGDDAPTFELPGVVDGEFDRQSLDSYLGEEVVILMFYPADFNPACDEEGSDVGELDLFTMQKDVTILAISPDSVHSHRVFADRYDLKVPLLSDTRREVGEAYDVVDDRDEGYLLQRAVFVIDLNGMIQYRWTTSDPYELPQVEPIRVTVEAIGGDSTALSRYRVGHAHYVEGRRAFTSAMNGFGDHDWMIARSDFERAREEFEEAAEEFDTAFRFSDSPVLDEPFDRARSKANSLWQAADWLADAADAYSSGDGAVGEGYRQDAEAPLETARDIEEPLNPDDIVSEDGEILLEREEKTSIMDEIRDEAADEDDLEAAGGVDLEVEEVEIDDDEDEDKRGMETEAERRAREYGGKGVEMGDSGGAEAGQIEDAVGAVAPEAEEPVEDNRTEPVELAEDERADGERESDEDTDVSDEEVAEIAAELEQQSGGEDRADGDEDEREDADVSDEEVAEIAAELEGSEGDQRESSE</sequence>
<dbReference type="InterPro" id="IPR036249">
    <property type="entry name" value="Thioredoxin-like_sf"/>
</dbReference>
<evidence type="ECO:0000313" key="5">
    <source>
        <dbReference type="Proteomes" id="UP000296706"/>
    </source>
</evidence>
<dbReference type="RefSeq" id="WP_049995434.1">
    <property type="nucleotide sequence ID" value="NZ_CP031310.1"/>
</dbReference>
<dbReference type="KEGG" id="hsn:DV733_07040"/>
<keyword evidence="1" id="KW-0676">Redox-active center</keyword>
<accession>A0A4D6HAJ4</accession>
<feature type="compositionally biased region" description="Acidic residues" evidence="2">
    <location>
        <begin position="396"/>
        <end position="421"/>
    </location>
</feature>
<reference evidence="4 5" key="1">
    <citation type="journal article" date="2019" name="Nat. Commun.">
        <title>A new type of DNA phosphorothioation-based antiviral system in archaea.</title>
        <authorList>
            <person name="Xiong L."/>
            <person name="Liu S."/>
            <person name="Chen S."/>
            <person name="Xiao Y."/>
            <person name="Zhu B."/>
            <person name="Gao Y."/>
            <person name="Zhang Y."/>
            <person name="Chen B."/>
            <person name="Luo J."/>
            <person name="Deng Z."/>
            <person name="Chen X."/>
            <person name="Wang L."/>
            <person name="Chen S."/>
        </authorList>
    </citation>
    <scope>NUCLEOTIDE SEQUENCE [LARGE SCALE GENOMIC DNA]</scope>
    <source>
        <strain evidence="4 5">CBA1105</strain>
    </source>
</reference>
<dbReference type="InterPro" id="IPR000866">
    <property type="entry name" value="AhpC/TSA"/>
</dbReference>
<feature type="region of interest" description="Disordered" evidence="2">
    <location>
        <begin position="309"/>
        <end position="473"/>
    </location>
</feature>
<feature type="compositionally biased region" description="Acidic residues" evidence="2">
    <location>
        <begin position="325"/>
        <end position="338"/>
    </location>
</feature>
<dbReference type="SUPFAM" id="SSF52833">
    <property type="entry name" value="Thioredoxin-like"/>
    <property type="match status" value="1"/>
</dbReference>
<dbReference type="InterPro" id="IPR050455">
    <property type="entry name" value="Tpx_Peroxidase_subfamily"/>
</dbReference>
<proteinExistence type="predicted"/>
<dbReference type="Pfam" id="PF00578">
    <property type="entry name" value="AhpC-TSA"/>
    <property type="match status" value="1"/>
</dbReference>
<dbReference type="PANTHER" id="PTHR43110">
    <property type="entry name" value="THIOL PEROXIDASE"/>
    <property type="match status" value="1"/>
</dbReference>
<evidence type="ECO:0000259" key="3">
    <source>
        <dbReference type="PROSITE" id="PS51352"/>
    </source>
</evidence>
<dbReference type="EMBL" id="CP031310">
    <property type="protein sequence ID" value="QCC51013.1"/>
    <property type="molecule type" value="Genomic_DNA"/>
</dbReference>
<dbReference type="AlphaFoldDB" id="A0A4D6HAJ4"/>
<feature type="compositionally biased region" description="Gly residues" evidence="2">
    <location>
        <begin position="356"/>
        <end position="368"/>
    </location>
</feature>
<dbReference type="PANTHER" id="PTHR43110:SF1">
    <property type="entry name" value="THIOL PEROXIDASE"/>
    <property type="match status" value="1"/>
</dbReference>
<feature type="domain" description="Thioredoxin" evidence="3">
    <location>
        <begin position="2"/>
        <end position="157"/>
    </location>
</feature>
<evidence type="ECO:0000256" key="2">
    <source>
        <dbReference type="SAM" id="MobiDB-lite"/>
    </source>
</evidence>
<name>A0A4D6HAJ4_9EURY</name>
<dbReference type="OrthoDB" id="6924at2157"/>
<evidence type="ECO:0000256" key="1">
    <source>
        <dbReference type="ARBA" id="ARBA00023284"/>
    </source>
</evidence>
<evidence type="ECO:0000313" key="4">
    <source>
        <dbReference type="EMBL" id="QCC51013.1"/>
    </source>
</evidence>
<gene>
    <name evidence="4" type="ORF">DV733_07040</name>
</gene>
<dbReference type="STRING" id="1457250.GCA_000755225_00074"/>
<dbReference type="GO" id="GO:0016491">
    <property type="term" value="F:oxidoreductase activity"/>
    <property type="evidence" value="ECO:0007669"/>
    <property type="project" value="InterPro"/>
</dbReference>
<protein>
    <submittedName>
        <fullName evidence="4">Alkyl hydroperoxide reductase</fullName>
    </submittedName>
</protein>
<dbReference type="InterPro" id="IPR013766">
    <property type="entry name" value="Thioredoxin_domain"/>
</dbReference>
<feature type="compositionally biased region" description="Acidic residues" evidence="2">
    <location>
        <begin position="437"/>
        <end position="455"/>
    </location>
</feature>
<dbReference type="GO" id="GO:0016209">
    <property type="term" value="F:antioxidant activity"/>
    <property type="evidence" value="ECO:0007669"/>
    <property type="project" value="InterPro"/>
</dbReference>
<dbReference type="Proteomes" id="UP000296706">
    <property type="component" value="Chromosome"/>
</dbReference>
<keyword evidence="5" id="KW-1185">Reference proteome</keyword>
<dbReference type="PROSITE" id="PS51352">
    <property type="entry name" value="THIOREDOXIN_2"/>
    <property type="match status" value="1"/>
</dbReference>
<feature type="compositionally biased region" description="Basic and acidic residues" evidence="2">
    <location>
        <begin position="339"/>
        <end position="355"/>
    </location>
</feature>
<dbReference type="GeneID" id="39847607"/>